<evidence type="ECO:0000313" key="1">
    <source>
        <dbReference type="EMBL" id="KKK72982.1"/>
    </source>
</evidence>
<dbReference type="AlphaFoldDB" id="A0A0F8XV58"/>
<reference evidence="1" key="1">
    <citation type="journal article" date="2015" name="Nature">
        <title>Complex archaea that bridge the gap between prokaryotes and eukaryotes.</title>
        <authorList>
            <person name="Spang A."/>
            <person name="Saw J.H."/>
            <person name="Jorgensen S.L."/>
            <person name="Zaremba-Niedzwiedzka K."/>
            <person name="Martijn J."/>
            <person name="Lind A.E."/>
            <person name="van Eijk R."/>
            <person name="Schleper C."/>
            <person name="Guy L."/>
            <person name="Ettema T.J."/>
        </authorList>
    </citation>
    <scope>NUCLEOTIDE SEQUENCE</scope>
</reference>
<feature type="non-terminal residue" evidence="1">
    <location>
        <position position="38"/>
    </location>
</feature>
<proteinExistence type="predicted"/>
<sequence>MKDKLKEFVTLSLDKKKLGRVMAARRAHNAEIDGSSPV</sequence>
<gene>
    <name evidence="1" type="ORF">LCGC14_2898410</name>
</gene>
<dbReference type="EMBL" id="LAZR01056991">
    <property type="protein sequence ID" value="KKK72982.1"/>
    <property type="molecule type" value="Genomic_DNA"/>
</dbReference>
<name>A0A0F8XV58_9ZZZZ</name>
<accession>A0A0F8XV58</accession>
<comment type="caution">
    <text evidence="1">The sequence shown here is derived from an EMBL/GenBank/DDBJ whole genome shotgun (WGS) entry which is preliminary data.</text>
</comment>
<organism evidence="1">
    <name type="scientific">marine sediment metagenome</name>
    <dbReference type="NCBI Taxonomy" id="412755"/>
    <lineage>
        <taxon>unclassified sequences</taxon>
        <taxon>metagenomes</taxon>
        <taxon>ecological metagenomes</taxon>
    </lineage>
</organism>
<protein>
    <submittedName>
        <fullName evidence="1">Uncharacterized protein</fullName>
    </submittedName>
</protein>